<evidence type="ECO:0000256" key="1">
    <source>
        <dbReference type="ARBA" id="ARBA00022723"/>
    </source>
</evidence>
<organism evidence="5 6">
    <name type="scientific">Vibrio neptunius</name>
    <dbReference type="NCBI Taxonomy" id="170651"/>
    <lineage>
        <taxon>Bacteria</taxon>
        <taxon>Pseudomonadati</taxon>
        <taxon>Pseudomonadota</taxon>
        <taxon>Gammaproteobacteria</taxon>
        <taxon>Vibrionales</taxon>
        <taxon>Vibrionaceae</taxon>
        <taxon>Vibrio</taxon>
    </lineage>
</organism>
<gene>
    <name evidence="5" type="ORF">JYA62_23175</name>
</gene>
<comment type="caution">
    <text evidence="5">The sequence shown here is derived from an EMBL/GenBank/DDBJ whole genome shotgun (WGS) entry which is preliminary data.</text>
</comment>
<dbReference type="PANTHER" id="PTHR30502">
    <property type="entry name" value="2-KETO-3-DEOXY-L-RHAMNONATE ALDOLASE"/>
    <property type="match status" value="1"/>
</dbReference>
<keyword evidence="6" id="KW-1185">Reference proteome</keyword>
<dbReference type="EMBL" id="JAFHLB010000053">
    <property type="protein sequence ID" value="MBN3580524.1"/>
    <property type="molecule type" value="Genomic_DNA"/>
</dbReference>
<feature type="domain" description="HpcH/HpaI aldolase/citrate lyase" evidence="4">
    <location>
        <begin position="23"/>
        <end position="247"/>
    </location>
</feature>
<comment type="catalytic activity">
    <reaction evidence="3">
        <text>D-glyceraldehyde + pyruvate = 2-dehydro-3-deoxy-L-galactonate</text>
        <dbReference type="Rhea" id="RHEA:80055"/>
        <dbReference type="ChEBI" id="CHEBI:15361"/>
        <dbReference type="ChEBI" id="CHEBI:17378"/>
        <dbReference type="ChEBI" id="CHEBI:75545"/>
    </reaction>
</comment>
<dbReference type="InterPro" id="IPR040442">
    <property type="entry name" value="Pyrv_kinase-like_dom_sf"/>
</dbReference>
<reference evidence="5 6" key="1">
    <citation type="submission" date="2021-02" db="EMBL/GenBank/DDBJ databases">
        <title>Draft Genome Sequences of 5 Vibrio neptunius Strains Isolated From of Bivalve Hatcheries.</title>
        <authorList>
            <person name="Galvis F."/>
            <person name="Barja J.L."/>
            <person name="Lemos M.L."/>
            <person name="Balado M."/>
        </authorList>
    </citation>
    <scope>NUCLEOTIDE SEQUENCE [LARGE SCALE GENOMIC DNA]</scope>
    <source>
        <strain evidence="5 6">PP-145.98</strain>
    </source>
</reference>
<dbReference type="Gene3D" id="3.20.20.60">
    <property type="entry name" value="Phosphoenolpyruvate-binding domains"/>
    <property type="match status" value="1"/>
</dbReference>
<accession>A0ABS3A9C0</accession>
<evidence type="ECO:0000259" key="4">
    <source>
        <dbReference type="Pfam" id="PF03328"/>
    </source>
</evidence>
<evidence type="ECO:0000256" key="2">
    <source>
        <dbReference type="ARBA" id="ARBA00023239"/>
    </source>
</evidence>
<dbReference type="Proteomes" id="UP000779070">
    <property type="component" value="Unassembled WGS sequence"/>
</dbReference>
<evidence type="ECO:0000313" key="5">
    <source>
        <dbReference type="EMBL" id="MBN3580524.1"/>
    </source>
</evidence>
<protein>
    <recommendedName>
        <fullName evidence="4">HpcH/HpaI aldolase/citrate lyase domain-containing protein</fullName>
    </recommendedName>
</protein>
<dbReference type="SUPFAM" id="SSF51621">
    <property type="entry name" value="Phosphoenolpyruvate/pyruvate domain"/>
    <property type="match status" value="1"/>
</dbReference>
<dbReference type="RefSeq" id="WP_206372160.1">
    <property type="nucleotide sequence ID" value="NZ_CAWPTM010000126.1"/>
</dbReference>
<dbReference type="PANTHER" id="PTHR30502:SF4">
    <property type="entry name" value="5-KETO-4-DEOXY-D-GLUCARATE ALDOLASE"/>
    <property type="match status" value="1"/>
</dbReference>
<dbReference type="InterPro" id="IPR050251">
    <property type="entry name" value="HpcH-HpaI_aldolase"/>
</dbReference>
<name>A0ABS3A9C0_9VIBR</name>
<keyword evidence="2" id="KW-0456">Lyase</keyword>
<dbReference type="Pfam" id="PF03328">
    <property type="entry name" value="HpcH_HpaI"/>
    <property type="match status" value="1"/>
</dbReference>
<dbReference type="InterPro" id="IPR005000">
    <property type="entry name" value="Aldolase/citrate-lyase_domain"/>
</dbReference>
<dbReference type="InterPro" id="IPR015813">
    <property type="entry name" value="Pyrv/PenolPyrv_kinase-like_dom"/>
</dbReference>
<sequence length="261" mass="28818">MINKKFIRNNFKLRLKNGEKLHGLWFSSCSPIIADVIRDSGYDWVLIDMEHSINTTESVANILRCFRDSETSPIVRPPVNDPVEIKRLLDVGVKNFLFPLTESVDMARQAVASTRYKAKGGLRGVSLGQCANHFGRISDYFDKANQDITVILQVESAKAISLVPELASVDGVDGLFVGPADLSDDMGKTGQTFESDVQEKIGEFIQLCKESSIPAGSLIFNEEMADKYYSDGFSFISCASDLSLLRNSADTQAQKFVVSVN</sequence>
<evidence type="ECO:0000256" key="3">
    <source>
        <dbReference type="ARBA" id="ARBA00045074"/>
    </source>
</evidence>
<evidence type="ECO:0000313" key="6">
    <source>
        <dbReference type="Proteomes" id="UP000779070"/>
    </source>
</evidence>
<keyword evidence="1" id="KW-0479">Metal-binding</keyword>
<proteinExistence type="predicted"/>